<reference evidence="2" key="2">
    <citation type="journal article" date="2024" name="Plant">
        <title>Genomic evolution and insights into agronomic trait innovations of Sesamum species.</title>
        <authorList>
            <person name="Miao H."/>
            <person name="Wang L."/>
            <person name="Qu L."/>
            <person name="Liu H."/>
            <person name="Sun Y."/>
            <person name="Le M."/>
            <person name="Wang Q."/>
            <person name="Wei S."/>
            <person name="Zheng Y."/>
            <person name="Lin W."/>
            <person name="Duan Y."/>
            <person name="Cao H."/>
            <person name="Xiong S."/>
            <person name="Wang X."/>
            <person name="Wei L."/>
            <person name="Li C."/>
            <person name="Ma Q."/>
            <person name="Ju M."/>
            <person name="Zhao R."/>
            <person name="Li G."/>
            <person name="Mu C."/>
            <person name="Tian Q."/>
            <person name="Mei H."/>
            <person name="Zhang T."/>
            <person name="Gao T."/>
            <person name="Zhang H."/>
        </authorList>
    </citation>
    <scope>NUCLEOTIDE SEQUENCE</scope>
    <source>
        <strain evidence="2">G01</strain>
    </source>
</reference>
<sequence>MDLFKGNVSGASKAEASTHADTTPNGTESVTGSSQAIRRKSTCSKSRKHGSVANSDFFLGLARKARVSWREDAL</sequence>
<feature type="region of interest" description="Disordered" evidence="1">
    <location>
        <begin position="1"/>
        <end position="50"/>
    </location>
</feature>
<proteinExistence type="predicted"/>
<protein>
    <submittedName>
        <fullName evidence="2">Uncharacterized protein</fullName>
    </submittedName>
</protein>
<gene>
    <name evidence="2" type="ORF">Sangu_1355000</name>
</gene>
<name>A0AAW2N403_9LAMI</name>
<reference evidence="2" key="1">
    <citation type="submission" date="2020-06" db="EMBL/GenBank/DDBJ databases">
        <authorList>
            <person name="Li T."/>
            <person name="Hu X."/>
            <person name="Zhang T."/>
            <person name="Song X."/>
            <person name="Zhang H."/>
            <person name="Dai N."/>
            <person name="Sheng W."/>
            <person name="Hou X."/>
            <person name="Wei L."/>
        </authorList>
    </citation>
    <scope>NUCLEOTIDE SEQUENCE</scope>
    <source>
        <strain evidence="2">G01</strain>
        <tissue evidence="2">Leaf</tissue>
    </source>
</reference>
<feature type="compositionally biased region" description="Basic residues" evidence="1">
    <location>
        <begin position="37"/>
        <end position="50"/>
    </location>
</feature>
<dbReference type="AlphaFoldDB" id="A0AAW2N403"/>
<accession>A0AAW2N403</accession>
<feature type="compositionally biased region" description="Polar residues" evidence="1">
    <location>
        <begin position="19"/>
        <end position="36"/>
    </location>
</feature>
<evidence type="ECO:0000313" key="2">
    <source>
        <dbReference type="EMBL" id="KAL0338329.1"/>
    </source>
</evidence>
<comment type="caution">
    <text evidence="2">The sequence shown here is derived from an EMBL/GenBank/DDBJ whole genome shotgun (WGS) entry which is preliminary data.</text>
</comment>
<evidence type="ECO:0000256" key="1">
    <source>
        <dbReference type="SAM" id="MobiDB-lite"/>
    </source>
</evidence>
<dbReference type="EMBL" id="JACGWK010000008">
    <property type="protein sequence ID" value="KAL0338329.1"/>
    <property type="molecule type" value="Genomic_DNA"/>
</dbReference>
<organism evidence="2">
    <name type="scientific">Sesamum angustifolium</name>
    <dbReference type="NCBI Taxonomy" id="2727405"/>
    <lineage>
        <taxon>Eukaryota</taxon>
        <taxon>Viridiplantae</taxon>
        <taxon>Streptophyta</taxon>
        <taxon>Embryophyta</taxon>
        <taxon>Tracheophyta</taxon>
        <taxon>Spermatophyta</taxon>
        <taxon>Magnoliopsida</taxon>
        <taxon>eudicotyledons</taxon>
        <taxon>Gunneridae</taxon>
        <taxon>Pentapetalae</taxon>
        <taxon>asterids</taxon>
        <taxon>lamiids</taxon>
        <taxon>Lamiales</taxon>
        <taxon>Pedaliaceae</taxon>
        <taxon>Sesamum</taxon>
    </lineage>
</organism>